<protein>
    <submittedName>
        <fullName evidence="1">Sulfur carrier protein ThiS</fullName>
    </submittedName>
</protein>
<sequence>MEITFNKQKQSIEAQTSLQSLLKEKLGERQNGIAVAINQTIVPKKRWATHALHPNDQVLVITATQGG</sequence>
<accession>A0ABT4L7Q5</accession>
<organism evidence="1 2">
    <name type="scientific">Pedobacter punctiformis</name>
    <dbReference type="NCBI Taxonomy" id="3004097"/>
    <lineage>
        <taxon>Bacteria</taxon>
        <taxon>Pseudomonadati</taxon>
        <taxon>Bacteroidota</taxon>
        <taxon>Sphingobacteriia</taxon>
        <taxon>Sphingobacteriales</taxon>
        <taxon>Sphingobacteriaceae</taxon>
        <taxon>Pedobacter</taxon>
    </lineage>
</organism>
<dbReference type="SUPFAM" id="SSF54285">
    <property type="entry name" value="MoaD/ThiS"/>
    <property type="match status" value="1"/>
</dbReference>
<dbReference type="InterPro" id="IPR003749">
    <property type="entry name" value="ThiS/MoaD-like"/>
</dbReference>
<dbReference type="PANTHER" id="PTHR34472">
    <property type="entry name" value="SULFUR CARRIER PROTEIN THIS"/>
    <property type="match status" value="1"/>
</dbReference>
<dbReference type="InterPro" id="IPR012675">
    <property type="entry name" value="Beta-grasp_dom_sf"/>
</dbReference>
<reference evidence="1" key="1">
    <citation type="submission" date="2022-12" db="EMBL/GenBank/DDBJ databases">
        <title>Genome sequence of HCMS5-2.</title>
        <authorList>
            <person name="Woo H."/>
        </authorList>
    </citation>
    <scope>NUCLEOTIDE SEQUENCE</scope>
    <source>
        <strain evidence="1">HCMS5-2</strain>
    </source>
</reference>
<proteinExistence type="predicted"/>
<dbReference type="RefSeq" id="WP_269427027.1">
    <property type="nucleotide sequence ID" value="NZ_JAPWGM010000002.1"/>
</dbReference>
<comment type="caution">
    <text evidence="1">The sequence shown here is derived from an EMBL/GenBank/DDBJ whole genome shotgun (WGS) entry which is preliminary data.</text>
</comment>
<evidence type="ECO:0000313" key="1">
    <source>
        <dbReference type="EMBL" id="MCZ4243960.1"/>
    </source>
</evidence>
<dbReference type="EMBL" id="JAPWGM010000002">
    <property type="protein sequence ID" value="MCZ4243960.1"/>
    <property type="molecule type" value="Genomic_DNA"/>
</dbReference>
<dbReference type="PANTHER" id="PTHR34472:SF1">
    <property type="entry name" value="SULFUR CARRIER PROTEIN THIS"/>
    <property type="match status" value="1"/>
</dbReference>
<keyword evidence="2" id="KW-1185">Reference proteome</keyword>
<dbReference type="InterPro" id="IPR010035">
    <property type="entry name" value="Thi_S"/>
</dbReference>
<dbReference type="NCBIfam" id="TIGR01683">
    <property type="entry name" value="thiS"/>
    <property type="match status" value="1"/>
</dbReference>
<name>A0ABT4L7Q5_9SPHI</name>
<dbReference type="CDD" id="cd00565">
    <property type="entry name" value="Ubl_ThiS"/>
    <property type="match status" value="1"/>
</dbReference>
<dbReference type="Proteomes" id="UP001144347">
    <property type="component" value="Unassembled WGS sequence"/>
</dbReference>
<dbReference type="Gene3D" id="3.10.20.30">
    <property type="match status" value="1"/>
</dbReference>
<evidence type="ECO:0000313" key="2">
    <source>
        <dbReference type="Proteomes" id="UP001144347"/>
    </source>
</evidence>
<dbReference type="InterPro" id="IPR016155">
    <property type="entry name" value="Mopterin_synth/thiamin_S_b"/>
</dbReference>
<dbReference type="Pfam" id="PF02597">
    <property type="entry name" value="ThiS"/>
    <property type="match status" value="1"/>
</dbReference>
<gene>
    <name evidence="1" type="primary">thiS</name>
    <name evidence="1" type="ORF">O0955_08060</name>
</gene>